<dbReference type="SUPFAM" id="SSF56112">
    <property type="entry name" value="Protein kinase-like (PK-like)"/>
    <property type="match status" value="1"/>
</dbReference>
<organism evidence="2 3">
    <name type="scientific">Coptis chinensis</name>
    <dbReference type="NCBI Taxonomy" id="261450"/>
    <lineage>
        <taxon>Eukaryota</taxon>
        <taxon>Viridiplantae</taxon>
        <taxon>Streptophyta</taxon>
        <taxon>Embryophyta</taxon>
        <taxon>Tracheophyta</taxon>
        <taxon>Spermatophyta</taxon>
        <taxon>Magnoliopsida</taxon>
        <taxon>Ranunculales</taxon>
        <taxon>Ranunculaceae</taxon>
        <taxon>Coptidoideae</taxon>
        <taxon>Coptis</taxon>
    </lineage>
</organism>
<dbReference type="SMART" id="SM00219">
    <property type="entry name" value="TyrKc"/>
    <property type="match status" value="1"/>
</dbReference>
<dbReference type="Proteomes" id="UP000631114">
    <property type="component" value="Unassembled WGS sequence"/>
</dbReference>
<dbReference type="EMBL" id="JADFTS010000007">
    <property type="protein sequence ID" value="KAF9596007.1"/>
    <property type="molecule type" value="Genomic_DNA"/>
</dbReference>
<dbReference type="InterPro" id="IPR000719">
    <property type="entry name" value="Prot_kinase_dom"/>
</dbReference>
<name>A0A835HCV7_9MAGN</name>
<reference evidence="2 3" key="1">
    <citation type="submission" date="2020-10" db="EMBL/GenBank/DDBJ databases">
        <title>The Coptis chinensis genome and diversification of protoberbering-type alkaloids.</title>
        <authorList>
            <person name="Wang B."/>
            <person name="Shu S."/>
            <person name="Song C."/>
            <person name="Liu Y."/>
        </authorList>
    </citation>
    <scope>NUCLEOTIDE SEQUENCE [LARGE SCALE GENOMIC DNA]</scope>
    <source>
        <strain evidence="2">HL-2020</strain>
        <tissue evidence="2">Leaf</tissue>
    </source>
</reference>
<gene>
    <name evidence="2" type="ORF">IFM89_006934</name>
</gene>
<evidence type="ECO:0000259" key="1">
    <source>
        <dbReference type="PROSITE" id="PS50011"/>
    </source>
</evidence>
<dbReference type="InterPro" id="IPR020635">
    <property type="entry name" value="Tyr_kinase_cat_dom"/>
</dbReference>
<dbReference type="InterPro" id="IPR011009">
    <property type="entry name" value="Kinase-like_dom_sf"/>
</dbReference>
<evidence type="ECO:0000313" key="3">
    <source>
        <dbReference type="Proteomes" id="UP000631114"/>
    </source>
</evidence>
<dbReference type="Pfam" id="PF07714">
    <property type="entry name" value="PK_Tyr_Ser-Thr"/>
    <property type="match status" value="1"/>
</dbReference>
<proteinExistence type="predicted"/>
<dbReference type="InterPro" id="IPR001245">
    <property type="entry name" value="Ser-Thr/Tyr_kinase_cat_dom"/>
</dbReference>
<dbReference type="OrthoDB" id="4062651at2759"/>
<dbReference type="AlphaFoldDB" id="A0A835HCV7"/>
<protein>
    <recommendedName>
        <fullName evidence="1">Protein kinase domain-containing protein</fullName>
    </recommendedName>
</protein>
<keyword evidence="3" id="KW-1185">Reference proteome</keyword>
<dbReference type="Gene3D" id="1.10.510.10">
    <property type="entry name" value="Transferase(Phosphotransferase) domain 1"/>
    <property type="match status" value="1"/>
</dbReference>
<dbReference type="InterPro" id="IPR046959">
    <property type="entry name" value="PRK1-6/SRF4-like"/>
</dbReference>
<dbReference type="GO" id="GO:0004713">
    <property type="term" value="F:protein tyrosine kinase activity"/>
    <property type="evidence" value="ECO:0007669"/>
    <property type="project" value="InterPro"/>
</dbReference>
<evidence type="ECO:0000313" key="2">
    <source>
        <dbReference type="EMBL" id="KAF9596007.1"/>
    </source>
</evidence>
<sequence length="243" mass="26858">MQVHDKADSSKCPFDMTSVNASVGIDAKGAGGPSNSLPPLSWAVRLRIAQGTARGLLYIHECCPRKYVHGNIKSSKILLDDDLQPFISGFGLTRLISCTNKSTDFASKKQSSIQTVLSLGIGSDASPPCLSYLAPEARLSRNKLTQKCDVYSFGIVVLELLTGRLPQAGPEKDYKELECYVRKAFREECPLSEIIDPALMHEVHAKKQVLEVFHIALNCTEIVPEMRPRMKTVLENLERVGFH</sequence>
<dbReference type="PROSITE" id="PS50011">
    <property type="entry name" value="PROTEIN_KINASE_DOM"/>
    <property type="match status" value="1"/>
</dbReference>
<dbReference type="GO" id="GO:0005524">
    <property type="term" value="F:ATP binding"/>
    <property type="evidence" value="ECO:0007669"/>
    <property type="project" value="InterPro"/>
</dbReference>
<accession>A0A835HCV7</accession>
<feature type="domain" description="Protein kinase" evidence="1">
    <location>
        <begin position="1"/>
        <end position="243"/>
    </location>
</feature>
<dbReference type="PANTHER" id="PTHR48007">
    <property type="entry name" value="LEUCINE-RICH REPEAT RECEPTOR-LIKE PROTEIN KINASE PXC1"/>
    <property type="match status" value="1"/>
</dbReference>
<dbReference type="PANTHER" id="PTHR48007:SF8">
    <property type="entry name" value="RECEPTOR PROTEIN KINASE-LIKE PROTEIN ZAR1"/>
    <property type="match status" value="1"/>
</dbReference>
<comment type="caution">
    <text evidence="2">The sequence shown here is derived from an EMBL/GenBank/DDBJ whole genome shotgun (WGS) entry which is preliminary data.</text>
</comment>